<keyword evidence="2" id="KW-1185">Reference proteome</keyword>
<organism evidence="1 2">
    <name type="scientific">Legionella antarctica</name>
    <dbReference type="NCBI Taxonomy" id="2708020"/>
    <lineage>
        <taxon>Bacteria</taxon>
        <taxon>Pseudomonadati</taxon>
        <taxon>Pseudomonadota</taxon>
        <taxon>Gammaproteobacteria</taxon>
        <taxon>Legionellales</taxon>
        <taxon>Legionellaceae</taxon>
        <taxon>Legionella</taxon>
    </lineage>
</organism>
<proteinExistence type="predicted"/>
<evidence type="ECO:0000313" key="1">
    <source>
        <dbReference type="EMBL" id="BCA93720.1"/>
    </source>
</evidence>
<gene>
    <name evidence="1" type="ORF">TUM19329_00810</name>
</gene>
<protein>
    <submittedName>
        <fullName evidence="1">Uncharacterized protein</fullName>
    </submittedName>
</protein>
<dbReference type="AlphaFoldDB" id="A0A6F8T0M8"/>
<dbReference type="RefSeq" id="WP_173235526.1">
    <property type="nucleotide sequence ID" value="NZ_AP022839.1"/>
</dbReference>
<accession>A0A6F8T0M8</accession>
<dbReference type="EMBL" id="AP022839">
    <property type="protein sequence ID" value="BCA93720.1"/>
    <property type="molecule type" value="Genomic_DNA"/>
</dbReference>
<dbReference type="Proteomes" id="UP000502894">
    <property type="component" value="Chromosome"/>
</dbReference>
<name>A0A6F8T0M8_9GAMM</name>
<reference evidence="1" key="1">
    <citation type="journal article" date="2020" name="Microbiol. Resour. Announc.">
        <title>Complete Genome Sequence of Novel Psychrotolerant Legionella Strain TUM19329, Isolated from Antarctic Lake Sediment.</title>
        <authorList>
            <person name="Shimada S."/>
            <person name="Nakai R."/>
            <person name="Aoki K."/>
            <person name="Shimoeda N."/>
            <person name="Ohno G."/>
            <person name="Miyazaki Y."/>
            <person name="Kudoh S."/>
            <person name="Imura S."/>
            <person name="Watanabe K."/>
            <person name="Ishii Y."/>
            <person name="Tateda K."/>
        </authorList>
    </citation>
    <scope>NUCLEOTIDE SEQUENCE [LARGE SCALE GENOMIC DNA]</scope>
    <source>
        <strain evidence="1">TUM19329</strain>
    </source>
</reference>
<dbReference type="KEGG" id="lant:TUM19329_00810"/>
<evidence type="ECO:0000313" key="2">
    <source>
        <dbReference type="Proteomes" id="UP000502894"/>
    </source>
</evidence>
<sequence length="179" mass="20715">MSDIVDYDQLVAFLKNASLFEIYRLSVALNNELENPLRISALINKFKEGDIIEYFDATTQSFIAARVLQKVLKNAVVQRLDDGRQWKIPYHMLKIDSREFVFEKKKRGLNKNSLKVGDFVGFSREGEEIIGCIERLNQKTVTLVTSSQHRWRASYQLLYEIIDGESVESISYLNISQTK</sequence>